<protein>
    <recommendedName>
        <fullName evidence="3">Protein kintoun</fullName>
    </recommendedName>
    <alternativeName>
        <fullName evidence="3">Dynein assembly factor 2, axonemal</fullName>
    </alternativeName>
</protein>
<comment type="similarity">
    <text evidence="3">Belongs to the PIH1 family. Kintoun subfamily.</text>
</comment>
<dbReference type="GO" id="GO:0060285">
    <property type="term" value="P:cilium-dependent cell motility"/>
    <property type="evidence" value="ECO:0000318"/>
    <property type="project" value="GO_Central"/>
</dbReference>
<keyword evidence="8" id="KW-1185">Reference proteome</keyword>
<feature type="domain" description="PIH1D1/2/3 CS-like" evidence="6">
    <location>
        <begin position="255"/>
        <end position="354"/>
    </location>
</feature>
<dbReference type="GO" id="GO:0120293">
    <property type="term" value="C:dynein axonemal particle"/>
    <property type="evidence" value="ECO:0007669"/>
    <property type="project" value="UniProtKB-SubCell"/>
</dbReference>
<dbReference type="InterPro" id="IPR034727">
    <property type="entry name" value="Kintoun"/>
</dbReference>
<feature type="compositionally biased region" description="Polar residues" evidence="4">
    <location>
        <begin position="406"/>
        <end position="419"/>
    </location>
</feature>
<reference evidence="8" key="1">
    <citation type="submission" date="2011-12" db="EMBL/GenBank/DDBJ databases">
        <title>The Draft Genome of Lepisosteus oculatus.</title>
        <authorList>
            <consortium name="The Broad Institute Genome Assembly &amp; Analysis Group"/>
            <consortium name="Computational R&amp;D Group"/>
            <consortium name="and Sequencing Platform"/>
            <person name="Di Palma F."/>
            <person name="Alfoldi J."/>
            <person name="Johnson J."/>
            <person name="Berlin A."/>
            <person name="Gnerre S."/>
            <person name="Jaffe D."/>
            <person name="MacCallum I."/>
            <person name="Young S."/>
            <person name="Walker B.J."/>
            <person name="Lander E.S."/>
            <person name="Lindblad-Toh K."/>
        </authorList>
    </citation>
    <scope>NUCLEOTIDE SEQUENCE [LARGE SCALE GENOMIC DNA]</scope>
</reference>
<dbReference type="Ensembl" id="ENSLOCT00000014052.1">
    <property type="protein sequence ID" value="ENSLOCP00000014023.1"/>
    <property type="gene ID" value="ENSLOCG00000011401.1"/>
</dbReference>
<keyword evidence="1 3" id="KW-0963">Cytoplasm</keyword>
<dbReference type="InterPro" id="IPR050734">
    <property type="entry name" value="PIH1/Kintoun_subfamily"/>
</dbReference>
<dbReference type="STRING" id="7918.ENSLOCP00000014023"/>
<evidence type="ECO:0000313" key="7">
    <source>
        <dbReference type="Ensembl" id="ENSLOCP00000014023.1"/>
    </source>
</evidence>
<dbReference type="HAMAP" id="MF_03069">
    <property type="entry name" value="Kintoun"/>
    <property type="match status" value="1"/>
</dbReference>
<dbReference type="PANTHER" id="PTHR22997:SF3">
    <property type="entry name" value="PROTEIN KINTOUN"/>
    <property type="match status" value="1"/>
</dbReference>
<reference evidence="7" key="3">
    <citation type="submission" date="2025-09" db="UniProtKB">
        <authorList>
            <consortium name="Ensembl"/>
        </authorList>
    </citation>
    <scope>IDENTIFICATION</scope>
</reference>
<dbReference type="InterPro" id="IPR041442">
    <property type="entry name" value="PIH1D1/2/3_CS-like"/>
</dbReference>
<evidence type="ECO:0000256" key="2">
    <source>
        <dbReference type="ARBA" id="ARBA00024190"/>
    </source>
</evidence>
<dbReference type="AlphaFoldDB" id="W5N064"/>
<feature type="compositionally biased region" description="Polar residues" evidence="4">
    <location>
        <begin position="546"/>
        <end position="557"/>
    </location>
</feature>
<sequence length="657" mass="73870">MESGSKLEELNLTSDEIDRFSKAFKDEKFREMLKEYAEEISNPENRKKYEEEITMMEQERGMDIQFIHPKPCRVLKTSVRGEQKCFINICSNELIAKPECKPGKGSDDKLGQHWSLPYSLAPGRQDLDSKGNRHMIYDVVFHPDTLYIAGKNERFMKLVDRTAMEGIQKQFNVKLDERNVKVLKMKYKGVPHPAVIRKPLHGHPVKETEPVNPNDPLQFPYPYDKKGNTAQEDNTVIREEKLDYIKPAPNQSNEPTEPRYTIKYRSYIDLQDYTCSRDTAPGPRPKEIVITVDLPLLKSAADAELNVTEKQFLLESKKPAYRLVVTLPYPIDENQGEAKFVKLKKQLVVTLTVLPLKRPTTAQMNTHLVGETLCGKDRFEDLEPGSAEKAENETLADDLVKQQETNVMQSPATPVSPKSQPKELDPSEGVDIIPEPIATDTQKRDADMSHQSRDEDNNIPEETANAACVILSSVDSSVRDEPSSPEAVIQEMEKETNTHAAVKRKQITTCHTACEPVCRFALNKGNSTEQTRPASVKQATMKHSETVGSDLNPSAPCSDSKEVPFTALKTAGTPVATGIGQRASRTAHFKEESGERDGNELDEDDLLTEQKNEFMDSEPAPAIIREINPTDGTVEVLNNHTTSARFSFLNSLLYELD</sequence>
<accession>W5N064</accession>
<proteinExistence type="inferred from homology"/>
<dbReference type="GO" id="GO:0005737">
    <property type="term" value="C:cytoplasm"/>
    <property type="evidence" value="ECO:0000318"/>
    <property type="project" value="GO_Central"/>
</dbReference>
<feature type="compositionally biased region" description="Basic and acidic residues" evidence="4">
    <location>
        <begin position="441"/>
        <end position="456"/>
    </location>
</feature>
<evidence type="ECO:0000259" key="5">
    <source>
        <dbReference type="Pfam" id="PF08190"/>
    </source>
</evidence>
<name>W5N064_LEPOC</name>
<dbReference type="eggNOG" id="KOG4356">
    <property type="taxonomic scope" value="Eukaryota"/>
</dbReference>
<reference evidence="7" key="2">
    <citation type="submission" date="2025-08" db="UniProtKB">
        <authorList>
            <consortium name="Ensembl"/>
        </authorList>
    </citation>
    <scope>IDENTIFICATION</scope>
</reference>
<feature type="domain" description="PIH1 N-terminal" evidence="5">
    <location>
        <begin position="40"/>
        <end position="201"/>
    </location>
</feature>
<evidence type="ECO:0000256" key="4">
    <source>
        <dbReference type="SAM" id="MobiDB-lite"/>
    </source>
</evidence>
<evidence type="ECO:0000313" key="8">
    <source>
        <dbReference type="Proteomes" id="UP000018468"/>
    </source>
</evidence>
<dbReference type="GO" id="GO:0003351">
    <property type="term" value="P:epithelial cilium movement involved in extracellular fluid movement"/>
    <property type="evidence" value="ECO:0000318"/>
    <property type="project" value="GO_Central"/>
</dbReference>
<evidence type="ECO:0000256" key="3">
    <source>
        <dbReference type="HAMAP-Rule" id="MF_03069"/>
    </source>
</evidence>
<comment type="subcellular location">
    <subcellularLocation>
        <location evidence="3">Cytoplasm</location>
    </subcellularLocation>
    <subcellularLocation>
        <location evidence="2">Dynein axonemal particle</location>
    </subcellularLocation>
    <text evidence="3">Localizes in the apical cytoplasm around the gamma-tubulin-positive pericentriolar region, not in the cilia.</text>
</comment>
<dbReference type="Proteomes" id="UP000018468">
    <property type="component" value="Linkage group LG7"/>
</dbReference>
<dbReference type="PANTHER" id="PTHR22997">
    <property type="entry name" value="PIH1 DOMAIN-CONTAINING PROTEIN 1"/>
    <property type="match status" value="1"/>
</dbReference>
<dbReference type="GO" id="GO:0070286">
    <property type="term" value="P:axonemal dynein complex assembly"/>
    <property type="evidence" value="ECO:0000318"/>
    <property type="project" value="GO_Central"/>
</dbReference>
<feature type="region of interest" description="Disordered" evidence="4">
    <location>
        <begin position="528"/>
        <end position="559"/>
    </location>
</feature>
<feature type="region of interest" description="Disordered" evidence="4">
    <location>
        <begin position="406"/>
        <end position="459"/>
    </location>
</feature>
<dbReference type="InterPro" id="IPR012981">
    <property type="entry name" value="PIH1_N"/>
</dbReference>
<gene>
    <name evidence="3" type="primary">DNAAF2</name>
    <name evidence="3" type="synonym">KTU</name>
</gene>
<evidence type="ECO:0000256" key="1">
    <source>
        <dbReference type="ARBA" id="ARBA00022490"/>
    </source>
</evidence>
<dbReference type="GeneTree" id="ENSGT00510000048466"/>
<dbReference type="Bgee" id="ENSLOCG00000011401">
    <property type="expression patterns" value="Expressed in testis and 7 other cell types or tissues"/>
</dbReference>
<dbReference type="InParanoid" id="W5N064"/>
<organism evidence="7 8">
    <name type="scientific">Lepisosteus oculatus</name>
    <name type="common">Spotted gar</name>
    <dbReference type="NCBI Taxonomy" id="7918"/>
    <lineage>
        <taxon>Eukaryota</taxon>
        <taxon>Metazoa</taxon>
        <taxon>Chordata</taxon>
        <taxon>Craniata</taxon>
        <taxon>Vertebrata</taxon>
        <taxon>Euteleostomi</taxon>
        <taxon>Actinopterygii</taxon>
        <taxon>Neopterygii</taxon>
        <taxon>Holostei</taxon>
        <taxon>Semionotiformes</taxon>
        <taxon>Lepisosteidae</taxon>
        <taxon>Lepisosteus</taxon>
    </lineage>
</organism>
<evidence type="ECO:0000259" key="6">
    <source>
        <dbReference type="Pfam" id="PF18201"/>
    </source>
</evidence>
<dbReference type="Pfam" id="PF08190">
    <property type="entry name" value="PIH1"/>
    <property type="match status" value="1"/>
</dbReference>
<comment type="function">
    <text evidence="3">Required for cytoplasmic pre-assembly of axonemal dyneins, thereby playing a central role in motility in cilia and flagella. Involved in pre-assembly of dynein arm complexes in the cytoplasm before intraflagellar transport loads them for the ciliary compartment.</text>
</comment>
<dbReference type="GO" id="GO:0005576">
    <property type="term" value="C:extracellular region"/>
    <property type="evidence" value="ECO:0007669"/>
    <property type="project" value="GOC"/>
</dbReference>
<dbReference type="EMBL" id="AHAT01003708">
    <property type="status" value="NOT_ANNOTATED_CDS"/>
    <property type="molecule type" value="Genomic_DNA"/>
</dbReference>
<dbReference type="Pfam" id="PF18201">
    <property type="entry name" value="PIH1_CS"/>
    <property type="match status" value="1"/>
</dbReference>